<gene>
    <name evidence="2" type="ORF">SAMN05443245_3579</name>
</gene>
<dbReference type="Proteomes" id="UP000183487">
    <property type="component" value="Unassembled WGS sequence"/>
</dbReference>
<name>A0A1H1H6C0_9BURK</name>
<reference evidence="3" key="1">
    <citation type="submission" date="2016-10" db="EMBL/GenBank/DDBJ databases">
        <authorList>
            <person name="Varghese N."/>
        </authorList>
    </citation>
    <scope>NUCLEOTIDE SEQUENCE [LARGE SCALE GENOMIC DNA]</scope>
    <source>
        <strain evidence="3">GAS106B</strain>
    </source>
</reference>
<evidence type="ECO:0000256" key="1">
    <source>
        <dbReference type="SAM" id="MobiDB-lite"/>
    </source>
</evidence>
<evidence type="ECO:0000313" key="2">
    <source>
        <dbReference type="EMBL" id="SDR21032.1"/>
    </source>
</evidence>
<accession>A0A1H1H6C0</accession>
<dbReference type="EMBL" id="FNKP01000002">
    <property type="protein sequence ID" value="SDR21032.1"/>
    <property type="molecule type" value="Genomic_DNA"/>
</dbReference>
<proteinExistence type="predicted"/>
<dbReference type="AlphaFoldDB" id="A0A1H1H6C0"/>
<organism evidence="2 3">
    <name type="scientific">Paraburkholderia fungorum</name>
    <dbReference type="NCBI Taxonomy" id="134537"/>
    <lineage>
        <taxon>Bacteria</taxon>
        <taxon>Pseudomonadati</taxon>
        <taxon>Pseudomonadota</taxon>
        <taxon>Betaproteobacteria</taxon>
        <taxon>Burkholderiales</taxon>
        <taxon>Burkholderiaceae</taxon>
        <taxon>Paraburkholderia</taxon>
    </lineage>
</organism>
<keyword evidence="3" id="KW-1185">Reference proteome</keyword>
<evidence type="ECO:0000313" key="3">
    <source>
        <dbReference type="Proteomes" id="UP000183487"/>
    </source>
</evidence>
<feature type="region of interest" description="Disordered" evidence="1">
    <location>
        <begin position="1"/>
        <end position="20"/>
    </location>
</feature>
<sequence>MQNEEYPQATESDSNFQKSNFMERRQTNQFCYFHQGLYSGQVQVGELSLSVFQPDTQAPANLAPQLKLGRNASRI</sequence>
<protein>
    <submittedName>
        <fullName evidence="2">Uncharacterized protein</fullName>
    </submittedName>
</protein>